<keyword evidence="2" id="KW-1185">Reference proteome</keyword>
<name>A0ABP0EKX1_9ASCO</name>
<dbReference type="Proteomes" id="UP001497600">
    <property type="component" value="Chromosome H"/>
</dbReference>
<proteinExistence type="predicted"/>
<sequence>MGIFISAARLSLHKNIYTLFNFLDSEIVLRNDSSSHAYQYVSTVIHHRSSKLGNRP</sequence>
<gene>
    <name evidence="1" type="ORF">CAAN4_H15566</name>
</gene>
<reference evidence="1 2" key="1">
    <citation type="submission" date="2024-01" db="EMBL/GenBank/DDBJ databases">
        <authorList>
            <consortium name="Genoscope - CEA"/>
            <person name="William W."/>
        </authorList>
    </citation>
    <scope>NUCLEOTIDE SEQUENCE [LARGE SCALE GENOMIC DNA]</scope>
    <source>
        <strain evidence="1 2">29B2s-10</strain>
    </source>
</reference>
<dbReference type="EMBL" id="OZ004260">
    <property type="protein sequence ID" value="CAK7921547.1"/>
    <property type="molecule type" value="Genomic_DNA"/>
</dbReference>
<evidence type="ECO:0000313" key="1">
    <source>
        <dbReference type="EMBL" id="CAK7921547.1"/>
    </source>
</evidence>
<protein>
    <submittedName>
        <fullName evidence="1">Uncharacterized protein</fullName>
    </submittedName>
</protein>
<organism evidence="1 2">
    <name type="scientific">[Candida] anglica</name>
    <dbReference type="NCBI Taxonomy" id="148631"/>
    <lineage>
        <taxon>Eukaryota</taxon>
        <taxon>Fungi</taxon>
        <taxon>Dikarya</taxon>
        <taxon>Ascomycota</taxon>
        <taxon>Saccharomycotina</taxon>
        <taxon>Pichiomycetes</taxon>
        <taxon>Debaryomycetaceae</taxon>
        <taxon>Kurtzmaniella</taxon>
    </lineage>
</organism>
<evidence type="ECO:0000313" key="2">
    <source>
        <dbReference type="Proteomes" id="UP001497600"/>
    </source>
</evidence>
<accession>A0ABP0EKX1</accession>